<dbReference type="GeneID" id="41590014"/>
<dbReference type="KEGG" id="aman:B6F84_03795"/>
<keyword evidence="2" id="KW-1185">Reference proteome</keyword>
<gene>
    <name evidence="1" type="ORF">B6F84_03795</name>
</gene>
<evidence type="ECO:0000313" key="1">
    <source>
        <dbReference type="EMBL" id="ARM75240.1"/>
    </source>
</evidence>
<sequence>MTNQAFLEIKNKYNELVTSYNKCRNCVDCESCDKAELLADELLTQLQDFNISELDGTEKDEIKNILFSVSSIFNELKKL</sequence>
<name>A0A1W6JYE3_9CREN</name>
<dbReference type="Proteomes" id="UP000193404">
    <property type="component" value="Chromosome"/>
</dbReference>
<protein>
    <submittedName>
        <fullName evidence="1">Uncharacterized protein</fullName>
    </submittedName>
</protein>
<dbReference type="EMBL" id="CP020477">
    <property type="protein sequence ID" value="ARM75240.1"/>
    <property type="molecule type" value="Genomic_DNA"/>
</dbReference>
<dbReference type="OrthoDB" id="40674at2157"/>
<dbReference type="RefSeq" id="WP_148691002.1">
    <property type="nucleotide sequence ID" value="NZ_CP020477.1"/>
</dbReference>
<organism evidence="1 2">
    <name type="scientific">Acidianus manzaensis</name>
    <dbReference type="NCBI Taxonomy" id="282676"/>
    <lineage>
        <taxon>Archaea</taxon>
        <taxon>Thermoproteota</taxon>
        <taxon>Thermoprotei</taxon>
        <taxon>Sulfolobales</taxon>
        <taxon>Sulfolobaceae</taxon>
        <taxon>Acidianus</taxon>
    </lineage>
</organism>
<dbReference type="AlphaFoldDB" id="A0A1W6JYE3"/>
<proteinExistence type="predicted"/>
<reference evidence="1 2" key="1">
    <citation type="submission" date="2017-03" db="EMBL/GenBank/DDBJ databases">
        <title>Sulfur activation and transportation mechanism of thermophilic Archaea Acidianus manzaensis YN-25.</title>
        <authorList>
            <person name="Ma Y."/>
            <person name="Yang Y."/>
            <person name="Xia J."/>
        </authorList>
    </citation>
    <scope>NUCLEOTIDE SEQUENCE [LARGE SCALE GENOMIC DNA]</scope>
    <source>
        <strain evidence="1 2">YN-25</strain>
    </source>
</reference>
<accession>A0A1W6JYE3</accession>
<evidence type="ECO:0000313" key="2">
    <source>
        <dbReference type="Proteomes" id="UP000193404"/>
    </source>
</evidence>